<dbReference type="EMBL" id="CM000913">
    <property type="protein sequence ID" value="EFG06771.1"/>
    <property type="molecule type" value="Genomic_DNA"/>
</dbReference>
<reference evidence="2 3" key="1">
    <citation type="journal article" date="2010" name="Genome Biol. Evol.">
        <title>The sequence of a 1.8-mb bacterial linear plasmid reveals a rich evolutionary reservoir of secondary metabolic pathways.</title>
        <authorList>
            <person name="Medema M.H."/>
            <person name="Trefzer A."/>
            <person name="Kovalchuk A."/>
            <person name="van den Berg M."/>
            <person name="Mueller U."/>
            <person name="Heijne W."/>
            <person name="Wu L."/>
            <person name="Alam M.T."/>
            <person name="Ronning C.M."/>
            <person name="Nierman W.C."/>
            <person name="Bovenberg R.A.L."/>
            <person name="Breitling R."/>
            <person name="Takano E."/>
        </authorList>
    </citation>
    <scope>NUCLEOTIDE SEQUENCE [LARGE SCALE GENOMIC DNA]</scope>
    <source>
        <strain evidence="3">ATCC 27064 / DSM 738 / JCM 4710 / NBRC 13307 / NCIMB 12785 / NRRL 3585 / VKM Ac-602</strain>
    </source>
</reference>
<proteinExistence type="predicted"/>
<dbReference type="STRING" id="1901.BB341_19800"/>
<evidence type="ECO:0000256" key="1">
    <source>
        <dbReference type="SAM" id="MobiDB-lite"/>
    </source>
</evidence>
<accession>E2Q318</accession>
<feature type="region of interest" description="Disordered" evidence="1">
    <location>
        <begin position="1"/>
        <end position="32"/>
    </location>
</feature>
<organism evidence="2 3">
    <name type="scientific">Streptomyces clavuligerus</name>
    <dbReference type="NCBI Taxonomy" id="1901"/>
    <lineage>
        <taxon>Bacteria</taxon>
        <taxon>Bacillati</taxon>
        <taxon>Actinomycetota</taxon>
        <taxon>Actinomycetes</taxon>
        <taxon>Kitasatosporales</taxon>
        <taxon>Streptomycetaceae</taxon>
        <taxon>Streptomyces</taxon>
    </lineage>
</organism>
<feature type="compositionally biased region" description="Low complexity" evidence="1">
    <location>
        <begin position="19"/>
        <end position="28"/>
    </location>
</feature>
<dbReference type="InterPro" id="IPR011043">
    <property type="entry name" value="Gal_Oxase/kelch_b-propeller"/>
</dbReference>
<dbReference type="Proteomes" id="UP000002357">
    <property type="component" value="Chromosome"/>
</dbReference>
<name>E2Q318_STRCL</name>
<sequence>MTGPRPTPRGEEESRAVLTQRTPTTQTTGRKAKGLRWPVLTAVLTAGAIASGGLLTADIGADRPASTAPVAAAAPLAADGPWRATAVPVKKGDLTAVDGLDAANVWAVGYRLIGLSGGEPVALRWNGTSWREESKLPTGLWPQALSVRSANDIWAAGAQTAHWNGTSWTHHTLAADPAGQVTPDALDTAPDGSVWVAGRAITSPGSIKVAAPAVQRWNGTAWQRQPLPDVGAGELSAVKAVAADNVWAVGASFAPEGGKQSALALHWNGSSWKRATLPAARAGEHRWFNGVTATRSGEIWAVGATVAADGTERPYTARWDGRTWTEPKTPAVADGRLRSVTETSDGALWAGGGKGAASLLLRWDAANRRWEKAADPGLTVRSITSVPGSRTLWTVGVATSGDMLPTAARLPR</sequence>
<dbReference type="eggNOG" id="COG4447">
    <property type="taxonomic scope" value="Bacteria"/>
</dbReference>
<dbReference type="AlphaFoldDB" id="E2Q318"/>
<evidence type="ECO:0000313" key="3">
    <source>
        <dbReference type="Proteomes" id="UP000002357"/>
    </source>
</evidence>
<dbReference type="SUPFAM" id="SSF50965">
    <property type="entry name" value="Galactose oxidase, central domain"/>
    <property type="match status" value="1"/>
</dbReference>
<evidence type="ECO:0008006" key="4">
    <source>
        <dbReference type="Google" id="ProtNLM"/>
    </source>
</evidence>
<gene>
    <name evidence="2" type="ORF">SCLAV_1696</name>
</gene>
<protein>
    <recommendedName>
        <fullName evidence="4">LigA protein</fullName>
    </recommendedName>
</protein>
<evidence type="ECO:0000313" key="2">
    <source>
        <dbReference type="EMBL" id="EFG06771.1"/>
    </source>
</evidence>
<keyword evidence="3" id="KW-1185">Reference proteome</keyword>